<reference evidence="2 3" key="1">
    <citation type="submission" date="2019-12" db="EMBL/GenBank/DDBJ databases">
        <authorList>
            <person name="Jiao W.-B."/>
            <person name="Schneeberger K."/>
        </authorList>
    </citation>
    <scope>NUCLEOTIDE SEQUENCE [LARGE SCALE GENOMIC DNA]</scope>
    <source>
        <strain evidence="3">cv. C24</strain>
    </source>
</reference>
<proteinExistence type="predicted"/>
<evidence type="ECO:0000313" key="2">
    <source>
        <dbReference type="EMBL" id="CAA0383442.1"/>
    </source>
</evidence>
<dbReference type="Gene3D" id="3.40.50.150">
    <property type="entry name" value="Vaccinia Virus protein VP39"/>
    <property type="match status" value="1"/>
</dbReference>
<dbReference type="InterPro" id="IPR036188">
    <property type="entry name" value="FAD/NAD-bd_sf"/>
</dbReference>
<dbReference type="OrthoDB" id="5977668at2759"/>
<gene>
    <name evidence="2" type="ORF">C24_LOCUS13652</name>
</gene>
<dbReference type="PANTHER" id="PTHR43675">
    <property type="entry name" value="ARSENITE METHYLTRANSFERASE"/>
    <property type="match status" value="1"/>
</dbReference>
<name>A0A5S9XEX4_ARATH</name>
<organism evidence="2 3">
    <name type="scientific">Arabidopsis thaliana</name>
    <name type="common">Mouse-ear cress</name>
    <dbReference type="NCBI Taxonomy" id="3702"/>
    <lineage>
        <taxon>Eukaryota</taxon>
        <taxon>Viridiplantae</taxon>
        <taxon>Streptophyta</taxon>
        <taxon>Embryophyta</taxon>
        <taxon>Tracheophyta</taxon>
        <taxon>Spermatophyta</taxon>
        <taxon>Magnoliopsida</taxon>
        <taxon>eudicotyledons</taxon>
        <taxon>Gunneridae</taxon>
        <taxon>Pentapetalae</taxon>
        <taxon>rosids</taxon>
        <taxon>malvids</taxon>
        <taxon>Brassicales</taxon>
        <taxon>Brassicaceae</taxon>
        <taxon>Camelineae</taxon>
        <taxon>Arabidopsis</taxon>
    </lineage>
</organism>
<dbReference type="PRINTS" id="PR00419">
    <property type="entry name" value="ADXRDTASE"/>
</dbReference>
<dbReference type="Pfam" id="PF02353">
    <property type="entry name" value="CMAS"/>
    <property type="match status" value="1"/>
</dbReference>
<dbReference type="PANTHER" id="PTHR43675:SF30">
    <property type="entry name" value="CYCLOPROPANE-FATTY-ACYL-PHOSPHOLIPID SYNTHASE"/>
    <property type="match status" value="1"/>
</dbReference>
<dbReference type="AlphaFoldDB" id="A0A5S9XEX4"/>
<dbReference type="Proteomes" id="UP000434276">
    <property type="component" value="Unassembled WGS sequence"/>
</dbReference>
<dbReference type="InterPro" id="IPR029063">
    <property type="entry name" value="SAM-dependent_MTases_sf"/>
</dbReference>
<dbReference type="ExpressionAtlas" id="A0A5S9XEX4">
    <property type="expression patterns" value="baseline and differential"/>
</dbReference>
<feature type="domain" description="Amine oxidase" evidence="1">
    <location>
        <begin position="10"/>
        <end position="275"/>
    </location>
</feature>
<dbReference type="InterPro" id="IPR026669">
    <property type="entry name" value="Arsenite_MeTrfase-like"/>
</dbReference>
<dbReference type="SUPFAM" id="SSF53335">
    <property type="entry name" value="S-adenosyl-L-methionine-dependent methyltransferases"/>
    <property type="match status" value="1"/>
</dbReference>
<dbReference type="SUPFAM" id="SSF51905">
    <property type="entry name" value="FAD/NAD(P)-binding domain"/>
    <property type="match status" value="1"/>
</dbReference>
<dbReference type="Gene3D" id="3.50.50.60">
    <property type="entry name" value="FAD/NAD(P)-binding domain"/>
    <property type="match status" value="1"/>
</dbReference>
<sequence length="854" mass="97276">MKVAVIGSGISGLGSAYVLANQGVKEVVLYEKEESLGGHAKTVRFDGVDLDLGFMVFNRVTYPNMMEFFENLGVEMEVSDMSFAVSLDNGKGCEWGSRNGVSGLFAQKKNVLNPYFWQMIREIVRFKEDVLKYIEELEGNPDIDRKETLGEFLNSRGYSELFQQAYLVPICGSIWSCPSDGVLSFSAYSVLSFCCNHHLLQIFGRPQWLTVAGRSQTYVAKVRTELERLGCRIRTSCDVKSVSTSENGCVTVTSGDGSKEVFDRCILAMHAPDALRLLGEEVTFDESRVLGAFQYVYSDIYLHRDIDLMPRNQAAWSAWNFLGSTEKKVCVTYWLNILQNLGENSEPFFVTLNPDETPKKTLLKWTTGHPVPSVAAWTASQELHKIQGKRNIWFCGAYQGWYGCCTRFVRQRNSSSEQSATYGPFLDRNRSSAFRYKILGTIHINRILEEGGTMFTFGGKDSTCPLKSILKIHSPQFYWKVMTQADLGLADAYINGDFSFVDKESGLLNLIMILIANRDTKSNLSKKRGWWTPMFLTAGLASAKYFLKHVSRQNTLTQARRNISRHYDLSNELFGFFLDDTMTYSSAVFKSDDEDLRTAQMRKISLLIDKARIEKDHEVLEIGCGWGTLAIEVVRRTGCKYTGITLSIEQLKYAEEKVKEAGLQDWITFELRDYRQLSDAQKYDRIISCEMLEAVGHEFMEMFFSRCEAALAENGLIVLQFISIPEERYNEYRLSSDFIKEYIFPGGCLPSLARVTTAMSSSSRLCIEHVENIGIHYYQTLRLWRKNFLERQKQIMALGFDDKFVRTWEYYFDYCAAGFKTLTLGNYQLVFSRPGNVAAFADSYRGFPSAYCVT</sequence>
<dbReference type="InterPro" id="IPR002937">
    <property type="entry name" value="Amino_oxidase"/>
</dbReference>
<protein>
    <recommendedName>
        <fullName evidence="1">Amine oxidase domain-containing protein</fullName>
    </recommendedName>
</protein>
<dbReference type="Pfam" id="PF01593">
    <property type="entry name" value="Amino_oxidase"/>
    <property type="match status" value="1"/>
</dbReference>
<dbReference type="GO" id="GO:0016491">
    <property type="term" value="F:oxidoreductase activity"/>
    <property type="evidence" value="ECO:0007669"/>
    <property type="project" value="InterPro"/>
</dbReference>
<dbReference type="EMBL" id="CACSHJ010000089">
    <property type="protein sequence ID" value="CAA0383442.1"/>
    <property type="molecule type" value="Genomic_DNA"/>
</dbReference>
<dbReference type="CDD" id="cd02440">
    <property type="entry name" value="AdoMet_MTases"/>
    <property type="match status" value="1"/>
</dbReference>
<dbReference type="Gene3D" id="1.10.405.20">
    <property type="match status" value="1"/>
</dbReference>
<evidence type="ECO:0000313" key="3">
    <source>
        <dbReference type="Proteomes" id="UP000434276"/>
    </source>
</evidence>
<dbReference type="Gene3D" id="3.30.70.1990">
    <property type="match status" value="1"/>
</dbReference>
<accession>A0A5S9XEX4</accession>
<evidence type="ECO:0000259" key="1">
    <source>
        <dbReference type="Pfam" id="PF01593"/>
    </source>
</evidence>